<feature type="domain" description="Hemerythrin-like" evidence="2">
    <location>
        <begin position="1"/>
        <end position="107"/>
    </location>
</feature>
<feature type="compositionally biased region" description="Gly residues" evidence="1">
    <location>
        <begin position="378"/>
        <end position="387"/>
    </location>
</feature>
<dbReference type="InterPro" id="IPR012312">
    <property type="entry name" value="Hemerythrin-like"/>
</dbReference>
<feature type="compositionally biased region" description="Low complexity" evidence="1">
    <location>
        <begin position="230"/>
        <end position="239"/>
    </location>
</feature>
<sequence length="404" mass="46345">MKADHRKVENLFTQYESAPDNEQKQKIAQQICTELTVHTLLEEEIFYPACRQQDVEEEMLDEAQVEHDATKILISELENGTPGSDMYDAKVKVLGEYVKHHVGEEEKRSDGIFANARKTGVDMKALGQRIATRKQELMAEAEADELEPQAPQSLHLEVLAQQGRNQEYNIMARQSNYRRRDEMGRFTDDDDDRGSRYSSRSRDYDEDDDRGRGGGRGWHGDSEGHSMAARSRSGSSSRYSSRRDEDDDDDRGSRDRGQGGWFGDPRGHSMASRRGWEERGSSRYEDDDDDRGSRSRSRSSSRYEDEDDDYRGRSSARSRGGSRYEEDDEDEGRGWHGDPRGHAEAARRGWETREREGTRSRSSSRYEDDDDDRRSSRGRGGSQGGWFGDPEGHSEASRRGWRNR</sequence>
<feature type="region of interest" description="Disordered" evidence="1">
    <location>
        <begin position="167"/>
        <end position="404"/>
    </location>
</feature>
<name>A0ABU5EEM4_9PROT</name>
<feature type="compositionally biased region" description="Basic and acidic residues" evidence="1">
    <location>
        <begin position="274"/>
        <end position="284"/>
    </location>
</feature>
<dbReference type="Proteomes" id="UP001279642">
    <property type="component" value="Unassembled WGS sequence"/>
</dbReference>
<reference evidence="3 4" key="1">
    <citation type="journal article" date="2016" name="Antonie Van Leeuwenhoek">
        <title>Dongia soli sp. nov., isolated from soil from Dokdo, Korea.</title>
        <authorList>
            <person name="Kim D.U."/>
            <person name="Lee H."/>
            <person name="Kim H."/>
            <person name="Kim S.G."/>
            <person name="Ka J.O."/>
        </authorList>
    </citation>
    <scope>NUCLEOTIDE SEQUENCE [LARGE SCALE GENOMIC DNA]</scope>
    <source>
        <strain evidence="3 4">D78</strain>
    </source>
</reference>
<comment type="caution">
    <text evidence="3">The sequence shown here is derived from an EMBL/GenBank/DDBJ whole genome shotgun (WGS) entry which is preliminary data.</text>
</comment>
<dbReference type="PANTHER" id="PTHR35585">
    <property type="entry name" value="HHE DOMAIN PROTEIN (AFU_ORTHOLOGUE AFUA_4G00730)"/>
    <property type="match status" value="1"/>
</dbReference>
<dbReference type="EMBL" id="JAXCLW010000006">
    <property type="protein sequence ID" value="MDY0884833.1"/>
    <property type="molecule type" value="Genomic_DNA"/>
</dbReference>
<evidence type="ECO:0000256" key="1">
    <source>
        <dbReference type="SAM" id="MobiDB-lite"/>
    </source>
</evidence>
<feature type="compositionally biased region" description="Basic and acidic residues" evidence="1">
    <location>
        <begin position="178"/>
        <end position="187"/>
    </location>
</feature>
<organism evidence="3 4">
    <name type="scientific">Dongia soli</name>
    <dbReference type="NCBI Taxonomy" id="600628"/>
    <lineage>
        <taxon>Bacteria</taxon>
        <taxon>Pseudomonadati</taxon>
        <taxon>Pseudomonadota</taxon>
        <taxon>Alphaproteobacteria</taxon>
        <taxon>Rhodospirillales</taxon>
        <taxon>Dongiaceae</taxon>
        <taxon>Dongia</taxon>
    </lineage>
</organism>
<dbReference type="Pfam" id="PF01814">
    <property type="entry name" value="Hemerythrin"/>
    <property type="match status" value="1"/>
</dbReference>
<gene>
    <name evidence="3" type="ORF">SMD27_18460</name>
</gene>
<dbReference type="Gene3D" id="1.20.120.520">
    <property type="entry name" value="nmb1532 protein domain like"/>
    <property type="match status" value="1"/>
</dbReference>
<keyword evidence="4" id="KW-1185">Reference proteome</keyword>
<proteinExistence type="predicted"/>
<accession>A0ABU5EEM4</accession>
<evidence type="ECO:0000313" key="4">
    <source>
        <dbReference type="Proteomes" id="UP001279642"/>
    </source>
</evidence>
<dbReference type="PANTHER" id="PTHR35585:SF1">
    <property type="entry name" value="HHE DOMAIN PROTEIN (AFU_ORTHOLOGUE AFUA_4G00730)"/>
    <property type="match status" value="1"/>
</dbReference>
<evidence type="ECO:0000313" key="3">
    <source>
        <dbReference type="EMBL" id="MDY0884833.1"/>
    </source>
</evidence>
<protein>
    <submittedName>
        <fullName evidence="3">Hemerythrin domain-containing protein</fullName>
    </submittedName>
</protein>
<evidence type="ECO:0000259" key="2">
    <source>
        <dbReference type="Pfam" id="PF01814"/>
    </source>
</evidence>
<dbReference type="RefSeq" id="WP_320509906.1">
    <property type="nucleotide sequence ID" value="NZ_JAXCLW010000006.1"/>
</dbReference>
<feature type="compositionally biased region" description="Basic and acidic residues" evidence="1">
    <location>
        <begin position="332"/>
        <end position="359"/>
    </location>
</feature>